<sequence length="179" mass="20352">MARGRFSLLGEFFRGLFFYHEKYEKTRTFHVTLRTEERCRVVDCFDKLFIDESCERTDSRISLFSLFEGKSYAEAWGCQGGTNRIGWRYGLIGGRSGAIFGWCRSERLRSAATRRHTSGTDADVGTDYLEKKGLNRVHTANKWRVFRCTVNWARARLKAALIAVGAAGSRGVFSVGVIK</sequence>
<dbReference type="KEGG" id="gax:Pan161_29660"/>
<evidence type="ECO:0000313" key="1">
    <source>
        <dbReference type="EMBL" id="QDT91309.1"/>
    </source>
</evidence>
<dbReference type="AlphaFoldDB" id="A0A517VE89"/>
<dbReference type="EMBL" id="CP036343">
    <property type="protein sequence ID" value="QDT91309.1"/>
    <property type="molecule type" value="Genomic_DNA"/>
</dbReference>
<name>A0A517VE89_9PLAN</name>
<keyword evidence="2" id="KW-1185">Reference proteome</keyword>
<gene>
    <name evidence="1" type="ORF">Pan161_29660</name>
</gene>
<reference evidence="1 2" key="1">
    <citation type="submission" date="2019-02" db="EMBL/GenBank/DDBJ databases">
        <title>Deep-cultivation of Planctomycetes and their phenomic and genomic characterization uncovers novel biology.</title>
        <authorList>
            <person name="Wiegand S."/>
            <person name="Jogler M."/>
            <person name="Boedeker C."/>
            <person name="Pinto D."/>
            <person name="Vollmers J."/>
            <person name="Rivas-Marin E."/>
            <person name="Kohn T."/>
            <person name="Peeters S.H."/>
            <person name="Heuer A."/>
            <person name="Rast P."/>
            <person name="Oberbeckmann S."/>
            <person name="Bunk B."/>
            <person name="Jeske O."/>
            <person name="Meyerdierks A."/>
            <person name="Storesund J.E."/>
            <person name="Kallscheuer N."/>
            <person name="Luecker S."/>
            <person name="Lage O.M."/>
            <person name="Pohl T."/>
            <person name="Merkel B.J."/>
            <person name="Hornburger P."/>
            <person name="Mueller R.-W."/>
            <person name="Bruemmer F."/>
            <person name="Labrenz M."/>
            <person name="Spormann A.M."/>
            <person name="Op den Camp H."/>
            <person name="Overmann J."/>
            <person name="Amann R."/>
            <person name="Jetten M.S.M."/>
            <person name="Mascher T."/>
            <person name="Medema M.H."/>
            <person name="Devos D.P."/>
            <person name="Kaster A.-K."/>
            <person name="Ovreas L."/>
            <person name="Rohde M."/>
            <person name="Galperin M.Y."/>
            <person name="Jogler C."/>
        </authorList>
    </citation>
    <scope>NUCLEOTIDE SEQUENCE [LARGE SCALE GENOMIC DNA]</scope>
    <source>
        <strain evidence="1 2">Pan161</strain>
    </source>
</reference>
<organism evidence="1 2">
    <name type="scientific">Gimesia algae</name>
    <dbReference type="NCBI Taxonomy" id="2527971"/>
    <lineage>
        <taxon>Bacteria</taxon>
        <taxon>Pseudomonadati</taxon>
        <taxon>Planctomycetota</taxon>
        <taxon>Planctomycetia</taxon>
        <taxon>Planctomycetales</taxon>
        <taxon>Planctomycetaceae</taxon>
        <taxon>Gimesia</taxon>
    </lineage>
</organism>
<evidence type="ECO:0000313" key="2">
    <source>
        <dbReference type="Proteomes" id="UP000316855"/>
    </source>
</evidence>
<dbReference type="Proteomes" id="UP000316855">
    <property type="component" value="Chromosome"/>
</dbReference>
<accession>A0A517VE89</accession>
<proteinExistence type="predicted"/>
<protein>
    <submittedName>
        <fullName evidence="1">Uncharacterized protein</fullName>
    </submittedName>
</protein>